<dbReference type="EMBL" id="BAAARB010000007">
    <property type="protein sequence ID" value="GAA2378338.1"/>
    <property type="molecule type" value="Genomic_DNA"/>
</dbReference>
<feature type="compositionally biased region" description="Low complexity" evidence="1">
    <location>
        <begin position="225"/>
        <end position="278"/>
    </location>
</feature>
<feature type="compositionally biased region" description="Low complexity" evidence="1">
    <location>
        <begin position="194"/>
        <end position="214"/>
    </location>
</feature>
<comment type="caution">
    <text evidence="3">The sequence shown here is derived from an EMBL/GenBank/DDBJ whole genome shotgun (WGS) entry which is preliminary data.</text>
</comment>
<evidence type="ECO:0000313" key="3">
    <source>
        <dbReference type="EMBL" id="GAA2378338.1"/>
    </source>
</evidence>
<feature type="region of interest" description="Disordered" evidence="1">
    <location>
        <begin position="194"/>
        <end position="278"/>
    </location>
</feature>
<feature type="domain" description="Anti-sigma-D factor RsdA sigma factor binding region" evidence="2">
    <location>
        <begin position="12"/>
        <end position="57"/>
    </location>
</feature>
<accession>A0ABP5UEN7</accession>
<dbReference type="Pfam" id="PF16751">
    <property type="entry name" value="RsdA_SigD_bd"/>
    <property type="match status" value="1"/>
</dbReference>
<dbReference type="Gene3D" id="6.10.250.1300">
    <property type="match status" value="1"/>
</dbReference>
<proteinExistence type="predicted"/>
<sequence>MTEDEMPTGPIDVGAVHHDDEFIDDLAAGRAARIGDDAEYRLAGLLAQWRAESLAGPVPSTPTIADIETAIARANERERRGGLARRLRVVSGAAAILAVAGAGLLVLSEGSQPGDPLWSVKQVVFSEQAQQTQSRMNAEQNIAEAKKALAAGDTVKARELIAKAEKDIGPLKDKSEADQLRSLIEDVRRQDPSALIPPLSSLPSLPLPTSATSPDVPDPTVMLKPPGSSSGSSSPSTAPSTTQEPSTSKTDTDKPTTTTSSATASASVTTTAPSESIR</sequence>
<organism evidence="3 4">
    <name type="scientific">Gordonia cholesterolivorans</name>
    <dbReference type="NCBI Taxonomy" id="559625"/>
    <lineage>
        <taxon>Bacteria</taxon>
        <taxon>Bacillati</taxon>
        <taxon>Actinomycetota</taxon>
        <taxon>Actinomycetes</taxon>
        <taxon>Mycobacteriales</taxon>
        <taxon>Gordoniaceae</taxon>
        <taxon>Gordonia</taxon>
    </lineage>
</organism>
<dbReference type="RefSeq" id="WP_006897178.1">
    <property type="nucleotide sequence ID" value="NZ_BAAARB010000007.1"/>
</dbReference>
<evidence type="ECO:0000256" key="1">
    <source>
        <dbReference type="SAM" id="MobiDB-lite"/>
    </source>
</evidence>
<evidence type="ECO:0000313" key="4">
    <source>
        <dbReference type="Proteomes" id="UP001501170"/>
    </source>
</evidence>
<reference evidence="4" key="1">
    <citation type="journal article" date="2019" name="Int. J. Syst. Evol. Microbiol.">
        <title>The Global Catalogue of Microorganisms (GCM) 10K type strain sequencing project: providing services to taxonomists for standard genome sequencing and annotation.</title>
        <authorList>
            <consortium name="The Broad Institute Genomics Platform"/>
            <consortium name="The Broad Institute Genome Sequencing Center for Infectious Disease"/>
            <person name="Wu L."/>
            <person name="Ma J."/>
        </authorList>
    </citation>
    <scope>NUCLEOTIDE SEQUENCE [LARGE SCALE GENOMIC DNA]</scope>
    <source>
        <strain evidence="4">JCM 16227</strain>
    </source>
</reference>
<dbReference type="Proteomes" id="UP001501170">
    <property type="component" value="Unassembled WGS sequence"/>
</dbReference>
<evidence type="ECO:0000259" key="2">
    <source>
        <dbReference type="Pfam" id="PF16751"/>
    </source>
</evidence>
<keyword evidence="4" id="KW-1185">Reference proteome</keyword>
<dbReference type="InterPro" id="IPR031928">
    <property type="entry name" value="RsdA_SigD-bd"/>
</dbReference>
<protein>
    <recommendedName>
        <fullName evidence="2">Anti-sigma-D factor RsdA sigma factor binding region domain-containing protein</fullName>
    </recommendedName>
</protein>
<gene>
    <name evidence="3" type="ORF">GCM10009855_17580</name>
</gene>
<name>A0ABP5UEN7_9ACTN</name>